<dbReference type="SMART" id="SM00184">
    <property type="entry name" value="RING"/>
    <property type="match status" value="1"/>
</dbReference>
<reference evidence="7 8" key="1">
    <citation type="journal article" date="2021" name="Elife">
        <title>Chloroplast acquisition without the gene transfer in kleptoplastic sea slugs, Plakobranchus ocellatus.</title>
        <authorList>
            <person name="Maeda T."/>
            <person name="Takahashi S."/>
            <person name="Yoshida T."/>
            <person name="Shimamura S."/>
            <person name="Takaki Y."/>
            <person name="Nagai Y."/>
            <person name="Toyoda A."/>
            <person name="Suzuki Y."/>
            <person name="Arimoto A."/>
            <person name="Ishii H."/>
            <person name="Satoh N."/>
            <person name="Nishiyama T."/>
            <person name="Hasebe M."/>
            <person name="Maruyama T."/>
            <person name="Minagawa J."/>
            <person name="Obokata J."/>
            <person name="Shigenobu S."/>
        </authorList>
    </citation>
    <scope>NUCLEOTIDE SEQUENCE [LARGE SCALE GENOMIC DNA]</scope>
</reference>
<dbReference type="InterPro" id="IPR013083">
    <property type="entry name" value="Znf_RING/FYVE/PHD"/>
</dbReference>
<feature type="region of interest" description="Disordered" evidence="5">
    <location>
        <begin position="1"/>
        <end position="116"/>
    </location>
</feature>
<sequence length="177" mass="19859">MDNMEEPGVSGTEMDSEHAAENQEFVEGQDYSSEEDEDEESDDDSASDDDDEAEDNEEEEEGEEVDENEDDDDDDGDDDEDDEEGDEESEEEEVLSQSGEAVEAEGASSGDETSDRCPICLNRLRQQDVGMPETCDHLFCLECIQEWSKNVNTCPVDRQVFHIILAKHAGEDKVFKQ</sequence>
<evidence type="ECO:0000256" key="3">
    <source>
        <dbReference type="ARBA" id="ARBA00022833"/>
    </source>
</evidence>
<evidence type="ECO:0000256" key="1">
    <source>
        <dbReference type="ARBA" id="ARBA00022723"/>
    </source>
</evidence>
<dbReference type="PANTHER" id="PTHR12618">
    <property type="entry name" value="PHD AND RING FINGER DOMAIN-CONTAINING PROTEIN 1"/>
    <property type="match status" value="1"/>
</dbReference>
<dbReference type="CDD" id="cd16635">
    <property type="entry name" value="mRING-HC-C3HC3D_PHRF1"/>
    <property type="match status" value="1"/>
</dbReference>
<evidence type="ECO:0000256" key="5">
    <source>
        <dbReference type="SAM" id="MobiDB-lite"/>
    </source>
</evidence>
<gene>
    <name evidence="7" type="ORF">PoB_003496200</name>
</gene>
<protein>
    <submittedName>
        <fullName evidence="7">PHD and RING finger domain-containing protein 1</fullName>
    </submittedName>
</protein>
<organism evidence="7 8">
    <name type="scientific">Plakobranchus ocellatus</name>
    <dbReference type="NCBI Taxonomy" id="259542"/>
    <lineage>
        <taxon>Eukaryota</taxon>
        <taxon>Metazoa</taxon>
        <taxon>Spiralia</taxon>
        <taxon>Lophotrochozoa</taxon>
        <taxon>Mollusca</taxon>
        <taxon>Gastropoda</taxon>
        <taxon>Heterobranchia</taxon>
        <taxon>Euthyneura</taxon>
        <taxon>Panpulmonata</taxon>
        <taxon>Sacoglossa</taxon>
        <taxon>Placobranchoidea</taxon>
        <taxon>Plakobranchidae</taxon>
        <taxon>Plakobranchus</taxon>
    </lineage>
</organism>
<dbReference type="EMBL" id="BLXT01003956">
    <property type="protein sequence ID" value="GFO08457.1"/>
    <property type="molecule type" value="Genomic_DNA"/>
</dbReference>
<name>A0AAV4ANG6_9GAST</name>
<keyword evidence="3" id="KW-0862">Zinc</keyword>
<dbReference type="Gene3D" id="3.30.40.10">
    <property type="entry name" value="Zinc/RING finger domain, C3HC4 (zinc finger)"/>
    <property type="match status" value="1"/>
</dbReference>
<feature type="domain" description="RING-type" evidence="6">
    <location>
        <begin position="117"/>
        <end position="158"/>
    </location>
</feature>
<evidence type="ECO:0000313" key="8">
    <source>
        <dbReference type="Proteomes" id="UP000735302"/>
    </source>
</evidence>
<evidence type="ECO:0000256" key="4">
    <source>
        <dbReference type="PROSITE-ProRule" id="PRU00175"/>
    </source>
</evidence>
<evidence type="ECO:0000259" key="6">
    <source>
        <dbReference type="PROSITE" id="PS50089"/>
    </source>
</evidence>
<dbReference type="Proteomes" id="UP000735302">
    <property type="component" value="Unassembled WGS sequence"/>
</dbReference>
<keyword evidence="1" id="KW-0479">Metal-binding</keyword>
<proteinExistence type="predicted"/>
<keyword evidence="8" id="KW-1185">Reference proteome</keyword>
<dbReference type="SUPFAM" id="SSF57850">
    <property type="entry name" value="RING/U-box"/>
    <property type="match status" value="1"/>
</dbReference>
<dbReference type="Pfam" id="PF13639">
    <property type="entry name" value="zf-RING_2"/>
    <property type="match status" value="1"/>
</dbReference>
<dbReference type="PROSITE" id="PS00518">
    <property type="entry name" value="ZF_RING_1"/>
    <property type="match status" value="1"/>
</dbReference>
<evidence type="ECO:0000313" key="7">
    <source>
        <dbReference type="EMBL" id="GFO08457.1"/>
    </source>
</evidence>
<accession>A0AAV4ANG6</accession>
<dbReference type="InterPro" id="IPR001841">
    <property type="entry name" value="Znf_RING"/>
</dbReference>
<dbReference type="PANTHER" id="PTHR12618:SF20">
    <property type="entry name" value="PHD AND RING FINGER DOMAIN-CONTAINING PROTEIN 1"/>
    <property type="match status" value="1"/>
</dbReference>
<dbReference type="InterPro" id="IPR047157">
    <property type="entry name" value="PHRF1/Atg35"/>
</dbReference>
<dbReference type="GO" id="GO:0008270">
    <property type="term" value="F:zinc ion binding"/>
    <property type="evidence" value="ECO:0007669"/>
    <property type="project" value="UniProtKB-KW"/>
</dbReference>
<feature type="compositionally biased region" description="Acidic residues" evidence="5">
    <location>
        <begin position="32"/>
        <end position="94"/>
    </location>
</feature>
<feature type="non-terminal residue" evidence="7">
    <location>
        <position position="177"/>
    </location>
</feature>
<dbReference type="InterPro" id="IPR017907">
    <property type="entry name" value="Znf_RING_CS"/>
</dbReference>
<keyword evidence="2 4" id="KW-0863">Zinc-finger</keyword>
<dbReference type="AlphaFoldDB" id="A0AAV4ANG6"/>
<dbReference type="PROSITE" id="PS50089">
    <property type="entry name" value="ZF_RING_2"/>
    <property type="match status" value="1"/>
</dbReference>
<comment type="caution">
    <text evidence="7">The sequence shown here is derived from an EMBL/GenBank/DDBJ whole genome shotgun (WGS) entry which is preliminary data.</text>
</comment>
<evidence type="ECO:0000256" key="2">
    <source>
        <dbReference type="ARBA" id="ARBA00022771"/>
    </source>
</evidence>